<accession>A6GE24</accession>
<dbReference type="eggNOG" id="COG0790">
    <property type="taxonomic scope" value="Bacteria"/>
</dbReference>
<dbReference type="STRING" id="391625.PPSIR1_08247"/>
<evidence type="ECO:0000313" key="3">
    <source>
        <dbReference type="EMBL" id="EDM75890.1"/>
    </source>
</evidence>
<dbReference type="Gene3D" id="1.25.40.10">
    <property type="entry name" value="Tetratricopeptide repeat domain"/>
    <property type="match status" value="1"/>
</dbReference>
<dbReference type="InterPro" id="IPR040239">
    <property type="entry name" value="HcpB-like"/>
</dbReference>
<reference evidence="3 4" key="1">
    <citation type="submission" date="2007-06" db="EMBL/GenBank/DDBJ databases">
        <authorList>
            <person name="Shimkets L."/>
            <person name="Ferriera S."/>
            <person name="Johnson J."/>
            <person name="Kravitz S."/>
            <person name="Beeson K."/>
            <person name="Sutton G."/>
            <person name="Rogers Y.-H."/>
            <person name="Friedman R."/>
            <person name="Frazier M."/>
            <person name="Venter J.C."/>
        </authorList>
    </citation>
    <scope>NUCLEOTIDE SEQUENCE [LARGE SCALE GENOMIC DNA]</scope>
    <source>
        <strain evidence="3 4">SIR-1</strain>
    </source>
</reference>
<dbReference type="Pfam" id="PF08238">
    <property type="entry name" value="Sel1"/>
    <property type="match status" value="5"/>
</dbReference>
<evidence type="ECO:0000256" key="1">
    <source>
        <dbReference type="ARBA" id="ARBA00008486"/>
    </source>
</evidence>
<dbReference type="Proteomes" id="UP000005801">
    <property type="component" value="Unassembled WGS sequence"/>
</dbReference>
<sequence>MLALSAALCASACTGEFQHDVGVEAWRQGHPEVAAKHYAKACDKGYGDSCYNLALLEFEGDGVPQDDAAAYEHFERACAPTDLDACYYVAMLAGEGRGTARDDAHANVLLNMGCERAHALSCELYGVRIHDGLGVQADPARGREMVDRACELGGEQSCNQAGILHWRADDLVRADIFFARGCERDEDPTACFNLANGQGLPKSPEQIEALLAKACELGEPDACTASDPE</sequence>
<dbReference type="SUPFAM" id="SSF81901">
    <property type="entry name" value="HCP-like"/>
    <property type="match status" value="1"/>
</dbReference>
<dbReference type="EMBL" id="ABCS01000078">
    <property type="protein sequence ID" value="EDM75890.1"/>
    <property type="molecule type" value="Genomic_DNA"/>
</dbReference>
<comment type="caution">
    <text evidence="3">The sequence shown here is derived from an EMBL/GenBank/DDBJ whole genome shotgun (WGS) entry which is preliminary data.</text>
</comment>
<evidence type="ECO:0000256" key="2">
    <source>
        <dbReference type="ARBA" id="ARBA00022737"/>
    </source>
</evidence>
<name>A6GE24_9BACT</name>
<dbReference type="InterPro" id="IPR011990">
    <property type="entry name" value="TPR-like_helical_dom_sf"/>
</dbReference>
<proteinExistence type="inferred from homology"/>
<gene>
    <name evidence="3" type="ORF">PPSIR1_08247</name>
</gene>
<dbReference type="AlphaFoldDB" id="A6GE24"/>
<dbReference type="PANTHER" id="PTHR13891:SF1">
    <property type="entry name" value="CYTOCHROME C OXIDASE ASSEMBLY FACTOR 7"/>
    <property type="match status" value="1"/>
</dbReference>
<organism evidence="3 4">
    <name type="scientific">Plesiocystis pacifica SIR-1</name>
    <dbReference type="NCBI Taxonomy" id="391625"/>
    <lineage>
        <taxon>Bacteria</taxon>
        <taxon>Pseudomonadati</taxon>
        <taxon>Myxococcota</taxon>
        <taxon>Polyangia</taxon>
        <taxon>Nannocystales</taxon>
        <taxon>Nannocystaceae</taxon>
        <taxon>Plesiocystis</taxon>
    </lineage>
</organism>
<protein>
    <submittedName>
        <fullName evidence="3">Uncharacterized protein</fullName>
    </submittedName>
</protein>
<keyword evidence="4" id="KW-1185">Reference proteome</keyword>
<keyword evidence="2" id="KW-0677">Repeat</keyword>
<dbReference type="SMART" id="SM00671">
    <property type="entry name" value="SEL1"/>
    <property type="match status" value="5"/>
</dbReference>
<dbReference type="PANTHER" id="PTHR13891">
    <property type="entry name" value="CYTOCHROME C OXIDASE ASSEMBLY FACTOR 7"/>
    <property type="match status" value="1"/>
</dbReference>
<evidence type="ECO:0000313" key="4">
    <source>
        <dbReference type="Proteomes" id="UP000005801"/>
    </source>
</evidence>
<dbReference type="InterPro" id="IPR006597">
    <property type="entry name" value="Sel1-like"/>
</dbReference>
<comment type="similarity">
    <text evidence="1">Belongs to the hcp beta-lactamase family.</text>
</comment>